<feature type="chain" id="PRO_5038880362" evidence="5">
    <location>
        <begin position="20"/>
        <end position="307"/>
    </location>
</feature>
<reference evidence="7" key="1">
    <citation type="submission" date="2015-03" db="EMBL/GenBank/DDBJ databases">
        <authorList>
            <person name="Nijsse Bart"/>
        </authorList>
    </citation>
    <scope>NUCLEOTIDE SEQUENCE [LARGE SCALE GENOMIC DNA]</scope>
</reference>
<dbReference type="PRINTS" id="PR00690">
    <property type="entry name" value="ADHESNFAMILY"/>
</dbReference>
<comment type="similarity">
    <text evidence="1 4">Belongs to the bacterial solute-binding protein 9 family.</text>
</comment>
<proteinExistence type="inferred from homology"/>
<name>A0A0U1L0N7_9FIRM</name>
<evidence type="ECO:0000256" key="1">
    <source>
        <dbReference type="ARBA" id="ARBA00011028"/>
    </source>
</evidence>
<dbReference type="Gene3D" id="3.40.50.1980">
    <property type="entry name" value="Nitrogenase molybdenum iron protein domain"/>
    <property type="match status" value="2"/>
</dbReference>
<keyword evidence="7" id="KW-1185">Reference proteome</keyword>
<evidence type="ECO:0000256" key="5">
    <source>
        <dbReference type="SAM" id="SignalP"/>
    </source>
</evidence>
<dbReference type="EMBL" id="CTRP01000012">
    <property type="protein sequence ID" value="CQR73240.1"/>
    <property type="molecule type" value="Genomic_DNA"/>
</dbReference>
<dbReference type="GO" id="GO:0030001">
    <property type="term" value="P:metal ion transport"/>
    <property type="evidence" value="ECO:0007669"/>
    <property type="project" value="InterPro"/>
</dbReference>
<dbReference type="GO" id="GO:0007155">
    <property type="term" value="P:cell adhesion"/>
    <property type="evidence" value="ECO:0007669"/>
    <property type="project" value="InterPro"/>
</dbReference>
<dbReference type="PROSITE" id="PS51257">
    <property type="entry name" value="PROKAR_LIPOPROTEIN"/>
    <property type="match status" value="1"/>
</dbReference>
<dbReference type="RefSeq" id="WP_021168028.1">
    <property type="nucleotide sequence ID" value="NZ_CTRP01000012.1"/>
</dbReference>
<keyword evidence="3 5" id="KW-0732">Signal</keyword>
<accession>A0A0U1L0N7</accession>
<keyword evidence="2 4" id="KW-0813">Transport</keyword>
<dbReference type="SUPFAM" id="SSF53807">
    <property type="entry name" value="Helical backbone' metal receptor"/>
    <property type="match status" value="1"/>
</dbReference>
<evidence type="ECO:0000256" key="4">
    <source>
        <dbReference type="RuleBase" id="RU003512"/>
    </source>
</evidence>
<sequence>MFSKLVKLLVIAVISAAMLAGCGQNKGSTTQSSTNTGQKDNFTIVTSFYPMYISTINVTKGIPGVEVVNMTKPQTGCLHDYQLTPEDLKTLEKANAFVINGAGMEAFLDKTIKQQPQLKIIDASKNIELLKDESGEENPHVWVSVSNAILQIQNIAEQLAAVDTKNAAQYKNNAAEYVKKLEALRDTMHKSLDGTKNKDIITFHEAFPYFAKEFNLNIVSVIEREPGSEPSPAELEATINTIKKSHIKALFAEPQYSSKAAQTIAQETGAKVYTLDPAVTGEAKSDAYDAYIRIMENNLKILQEALQ</sequence>
<protein>
    <submittedName>
        <fullName evidence="6">Zinc ABC transporter, periplasmic-binding protein ZnuA</fullName>
    </submittedName>
</protein>
<dbReference type="Proteomes" id="UP000049855">
    <property type="component" value="Unassembled WGS sequence"/>
</dbReference>
<organism evidence="6 7">
    <name type="scientific">Sporomusa ovata</name>
    <dbReference type="NCBI Taxonomy" id="2378"/>
    <lineage>
        <taxon>Bacteria</taxon>
        <taxon>Bacillati</taxon>
        <taxon>Bacillota</taxon>
        <taxon>Negativicutes</taxon>
        <taxon>Selenomonadales</taxon>
        <taxon>Sporomusaceae</taxon>
        <taxon>Sporomusa</taxon>
    </lineage>
</organism>
<evidence type="ECO:0000313" key="7">
    <source>
        <dbReference type="Proteomes" id="UP000049855"/>
    </source>
</evidence>
<dbReference type="GO" id="GO:0046872">
    <property type="term" value="F:metal ion binding"/>
    <property type="evidence" value="ECO:0007669"/>
    <property type="project" value="InterPro"/>
</dbReference>
<dbReference type="InterPro" id="IPR006128">
    <property type="entry name" value="Lipoprotein_PsaA-like"/>
</dbReference>
<evidence type="ECO:0000256" key="3">
    <source>
        <dbReference type="ARBA" id="ARBA00022729"/>
    </source>
</evidence>
<dbReference type="Pfam" id="PF01297">
    <property type="entry name" value="ZnuA"/>
    <property type="match status" value="1"/>
</dbReference>
<dbReference type="InterPro" id="IPR050492">
    <property type="entry name" value="Bact_metal-bind_prot9"/>
</dbReference>
<gene>
    <name evidence="6" type="ORF">SpAn4DRAFT_2472</name>
</gene>
<evidence type="ECO:0000313" key="6">
    <source>
        <dbReference type="EMBL" id="CQR73240.1"/>
    </source>
</evidence>
<dbReference type="PANTHER" id="PTHR42953">
    <property type="entry name" value="HIGH-AFFINITY ZINC UPTAKE SYSTEM PROTEIN ZNUA-RELATED"/>
    <property type="match status" value="1"/>
</dbReference>
<feature type="signal peptide" evidence="5">
    <location>
        <begin position="1"/>
        <end position="19"/>
    </location>
</feature>
<dbReference type="PANTHER" id="PTHR42953:SF3">
    <property type="entry name" value="HIGH-AFFINITY ZINC UPTAKE SYSTEM PROTEIN ZNUA"/>
    <property type="match status" value="1"/>
</dbReference>
<dbReference type="AlphaFoldDB" id="A0A0U1L0N7"/>
<evidence type="ECO:0000256" key="2">
    <source>
        <dbReference type="ARBA" id="ARBA00022448"/>
    </source>
</evidence>
<dbReference type="InterPro" id="IPR006127">
    <property type="entry name" value="ZnuA-like"/>
</dbReference>